<dbReference type="EMBL" id="QNBE01000050">
    <property type="protein sequence ID" value="RKX70125.1"/>
    <property type="molecule type" value="Genomic_DNA"/>
</dbReference>
<organism evidence="8 9">
    <name type="scientific">candidate division WOR-3 bacterium</name>
    <dbReference type="NCBI Taxonomy" id="2052148"/>
    <lineage>
        <taxon>Bacteria</taxon>
        <taxon>Bacteria division WOR-3</taxon>
    </lineage>
</organism>
<dbReference type="GO" id="GO:0005524">
    <property type="term" value="F:ATP binding"/>
    <property type="evidence" value="ECO:0007669"/>
    <property type="project" value="UniProtKB-KW"/>
</dbReference>
<dbReference type="InterPro" id="IPR010918">
    <property type="entry name" value="PurM-like_C_dom"/>
</dbReference>
<dbReference type="Pfam" id="PF00586">
    <property type="entry name" value="AIRS"/>
    <property type="match status" value="1"/>
</dbReference>
<protein>
    <submittedName>
        <fullName evidence="8">Selenide, water dikinase SelD</fullName>
        <ecNumber evidence="8">2.7.9.3</ecNumber>
    </submittedName>
</protein>
<dbReference type="GO" id="GO:0005737">
    <property type="term" value="C:cytoplasm"/>
    <property type="evidence" value="ECO:0007669"/>
    <property type="project" value="TreeGrafter"/>
</dbReference>
<dbReference type="PANTHER" id="PTHR10256:SF0">
    <property type="entry name" value="INACTIVE SELENIDE, WATER DIKINASE-LIKE PROTEIN-RELATED"/>
    <property type="match status" value="1"/>
</dbReference>
<name>A0A660SH26_UNCW3</name>
<dbReference type="Proteomes" id="UP000268469">
    <property type="component" value="Unassembled WGS sequence"/>
</dbReference>
<reference evidence="8 9" key="1">
    <citation type="submission" date="2018-06" db="EMBL/GenBank/DDBJ databases">
        <title>Extensive metabolic versatility and redundancy in microbially diverse, dynamic hydrothermal sediments.</title>
        <authorList>
            <person name="Dombrowski N."/>
            <person name="Teske A."/>
            <person name="Baker B.J."/>
        </authorList>
    </citation>
    <scope>NUCLEOTIDE SEQUENCE [LARGE SCALE GENOMIC DNA]</scope>
    <source>
        <strain evidence="8">B36_G15</strain>
    </source>
</reference>
<evidence type="ECO:0000256" key="4">
    <source>
        <dbReference type="ARBA" id="ARBA00022840"/>
    </source>
</evidence>
<dbReference type="Pfam" id="PF02769">
    <property type="entry name" value="AIRS_C"/>
    <property type="match status" value="1"/>
</dbReference>
<dbReference type="InterPro" id="IPR004536">
    <property type="entry name" value="SPS/SelD"/>
</dbReference>
<dbReference type="Gene3D" id="3.30.1330.10">
    <property type="entry name" value="PurM-like, N-terminal domain"/>
    <property type="match status" value="1"/>
</dbReference>
<keyword evidence="2" id="KW-0547">Nucleotide-binding</keyword>
<dbReference type="SUPFAM" id="SSF55326">
    <property type="entry name" value="PurM N-terminal domain-like"/>
    <property type="match status" value="1"/>
</dbReference>
<evidence type="ECO:0000313" key="8">
    <source>
        <dbReference type="EMBL" id="RKX70125.1"/>
    </source>
</evidence>
<dbReference type="PANTHER" id="PTHR10256">
    <property type="entry name" value="SELENIDE, WATER DIKINASE"/>
    <property type="match status" value="1"/>
</dbReference>
<dbReference type="CDD" id="cd02195">
    <property type="entry name" value="SelD"/>
    <property type="match status" value="1"/>
</dbReference>
<evidence type="ECO:0000313" key="9">
    <source>
        <dbReference type="Proteomes" id="UP000268469"/>
    </source>
</evidence>
<dbReference type="GO" id="GO:0004756">
    <property type="term" value="F:selenide, water dikinase activity"/>
    <property type="evidence" value="ECO:0007669"/>
    <property type="project" value="UniProtKB-EC"/>
</dbReference>
<evidence type="ECO:0000259" key="7">
    <source>
        <dbReference type="Pfam" id="PF02769"/>
    </source>
</evidence>
<sequence>MVQALSILPEVQDEKLLVGINTADDAGVYRVNEDLALVYTVDLLTPVVEDPYTYGQIAVANSISDIYAMGGSPKLALNVIGFPGNGDPEVLGLILKGGQDKAEEAGVRIIGGHTFATPEIKYGLSVVGYINPKRIISNAGAQPGDLLLLTKPIGKGTLVQTKLVGKADEKKLEPVIKSMVQLNREASEAMQRAGAHAATDITGYGLVGHLVELAEASKIGIELEVSKLPIHSGAIEVIKSGIEEPGIAMNLGSFKDRVDIGKVDPVLAKLIFSSETSGGLAIVLPPDRLEIFRKNYQGEAPVIGRITSDHPGRIKVLP</sequence>
<dbReference type="InterPro" id="IPR036921">
    <property type="entry name" value="PurM-like_N_sf"/>
</dbReference>
<proteinExistence type="predicted"/>
<dbReference type="InterPro" id="IPR016188">
    <property type="entry name" value="PurM-like_N"/>
</dbReference>
<keyword evidence="4" id="KW-0067">ATP-binding</keyword>
<dbReference type="Gene3D" id="3.90.650.10">
    <property type="entry name" value="PurM-like C-terminal domain"/>
    <property type="match status" value="1"/>
</dbReference>
<dbReference type="AlphaFoldDB" id="A0A660SH26"/>
<dbReference type="SUPFAM" id="SSF56042">
    <property type="entry name" value="PurM C-terminal domain-like"/>
    <property type="match status" value="1"/>
</dbReference>
<keyword evidence="1 8" id="KW-0808">Transferase</keyword>
<gene>
    <name evidence="8" type="primary">selD</name>
    <name evidence="8" type="ORF">DRP53_05990</name>
</gene>
<evidence type="ECO:0000256" key="2">
    <source>
        <dbReference type="ARBA" id="ARBA00022741"/>
    </source>
</evidence>
<accession>A0A660SH26</accession>
<evidence type="ECO:0000259" key="6">
    <source>
        <dbReference type="Pfam" id="PF00586"/>
    </source>
</evidence>
<dbReference type="PIRSF" id="PIRSF036407">
    <property type="entry name" value="Selenphspht_syn"/>
    <property type="match status" value="1"/>
</dbReference>
<dbReference type="GO" id="GO:0016260">
    <property type="term" value="P:selenocysteine biosynthetic process"/>
    <property type="evidence" value="ECO:0007669"/>
    <property type="project" value="TreeGrafter"/>
</dbReference>
<feature type="domain" description="PurM-like C-terminal" evidence="7">
    <location>
        <begin position="142"/>
        <end position="314"/>
    </location>
</feature>
<dbReference type="NCBIfam" id="TIGR00476">
    <property type="entry name" value="selD"/>
    <property type="match status" value="1"/>
</dbReference>
<evidence type="ECO:0000256" key="5">
    <source>
        <dbReference type="ARBA" id="ARBA00023266"/>
    </source>
</evidence>
<evidence type="ECO:0000256" key="1">
    <source>
        <dbReference type="ARBA" id="ARBA00022679"/>
    </source>
</evidence>
<comment type="caution">
    <text evidence="8">The sequence shown here is derived from an EMBL/GenBank/DDBJ whole genome shotgun (WGS) entry which is preliminary data.</text>
</comment>
<keyword evidence="3 8" id="KW-0418">Kinase</keyword>
<feature type="domain" description="PurM-like N-terminal" evidence="6">
    <location>
        <begin position="24"/>
        <end position="129"/>
    </location>
</feature>
<evidence type="ECO:0000256" key="3">
    <source>
        <dbReference type="ARBA" id="ARBA00022777"/>
    </source>
</evidence>
<dbReference type="InterPro" id="IPR036676">
    <property type="entry name" value="PurM-like_C_sf"/>
</dbReference>
<keyword evidence="5" id="KW-0711">Selenium</keyword>
<dbReference type="EC" id="2.7.9.3" evidence="8"/>